<keyword evidence="1" id="KW-0472">Membrane</keyword>
<name>A0ABT7UED3_9FIRM</name>
<evidence type="ECO:0000313" key="3">
    <source>
        <dbReference type="Proteomes" id="UP001529340"/>
    </source>
</evidence>
<evidence type="ECO:0000313" key="2">
    <source>
        <dbReference type="EMBL" id="MDM8157976.1"/>
    </source>
</evidence>
<gene>
    <name evidence="2" type="ORF">QUV96_10070</name>
</gene>
<keyword evidence="1" id="KW-0812">Transmembrane</keyword>
<organism evidence="2 3">
    <name type="scientific">Amedibacillus dolichus</name>
    <dbReference type="NCBI Taxonomy" id="31971"/>
    <lineage>
        <taxon>Bacteria</taxon>
        <taxon>Bacillati</taxon>
        <taxon>Bacillota</taxon>
        <taxon>Erysipelotrichia</taxon>
        <taxon>Erysipelotrichales</taxon>
        <taxon>Erysipelotrichaceae</taxon>
        <taxon>Amedibacillus</taxon>
    </lineage>
</organism>
<dbReference type="EMBL" id="JAUDCG010000056">
    <property type="protein sequence ID" value="MDM8157976.1"/>
    <property type="molecule type" value="Genomic_DNA"/>
</dbReference>
<dbReference type="Proteomes" id="UP001529340">
    <property type="component" value="Unassembled WGS sequence"/>
</dbReference>
<feature type="transmembrane region" description="Helical" evidence="1">
    <location>
        <begin position="21"/>
        <end position="40"/>
    </location>
</feature>
<evidence type="ECO:0000256" key="1">
    <source>
        <dbReference type="SAM" id="Phobius"/>
    </source>
</evidence>
<sequence>MRFMDKMRYSLTRFLYGRYGVDQLGRLLSIMITILLIISIFWRNMIVTAVALVLLIWMYFRVLSKNYDARRRENGWYLKVSQPIRRSFSTLYLRIRDGKSYRYFNCPNCHQRLRVPKGKGSITIKCPKCATRFDARS</sequence>
<reference evidence="3" key="1">
    <citation type="submission" date="2023-06" db="EMBL/GenBank/DDBJ databases">
        <title>Identification and characterization of horizontal gene transfer across gut microbiota members of farm animals based on homology search.</title>
        <authorList>
            <person name="Zeman M."/>
            <person name="Kubasova T."/>
            <person name="Jahodarova E."/>
            <person name="Nykrynova M."/>
            <person name="Rychlik I."/>
        </authorList>
    </citation>
    <scope>NUCLEOTIDE SEQUENCE [LARGE SCALE GENOMIC DNA]</scope>
    <source>
        <strain evidence="3">ET39</strain>
    </source>
</reference>
<reference evidence="2 3" key="2">
    <citation type="submission" date="2023-06" db="EMBL/GenBank/DDBJ databases">
        <title>Identification and characterization of horizontal gene transfer across gut microbiota members of farm animals based on homology search.</title>
        <authorList>
            <person name="Schwarzerova J."/>
            <person name="Nykrynova M."/>
            <person name="Jureckova K."/>
            <person name="Cejkova D."/>
            <person name="Rychlik I."/>
        </authorList>
    </citation>
    <scope>NUCLEOTIDE SEQUENCE [LARGE SCALE GENOMIC DNA]</scope>
    <source>
        <strain evidence="2 3">ET39</strain>
    </source>
</reference>
<proteinExistence type="predicted"/>
<evidence type="ECO:0008006" key="4">
    <source>
        <dbReference type="Google" id="ProtNLM"/>
    </source>
</evidence>
<protein>
    <recommendedName>
        <fullName evidence="4">Zn-finger containing protein</fullName>
    </recommendedName>
</protein>
<accession>A0ABT7UED3</accession>
<feature type="transmembrane region" description="Helical" evidence="1">
    <location>
        <begin position="46"/>
        <end position="63"/>
    </location>
</feature>
<keyword evidence="1" id="KW-1133">Transmembrane helix</keyword>
<comment type="caution">
    <text evidence="2">The sequence shown here is derived from an EMBL/GenBank/DDBJ whole genome shotgun (WGS) entry which is preliminary data.</text>
</comment>
<keyword evidence="3" id="KW-1185">Reference proteome</keyword>
<reference evidence="2 3" key="3">
    <citation type="submission" date="2023-06" db="EMBL/GenBank/DDBJ databases">
        <authorList>
            <person name="Zeman M."/>
            <person name="Kubasova T."/>
            <person name="Jahodarova E."/>
            <person name="Nykrynova M."/>
            <person name="Rychlik I."/>
        </authorList>
    </citation>
    <scope>NUCLEOTIDE SEQUENCE [LARGE SCALE GENOMIC DNA]</scope>
    <source>
        <strain evidence="2 3">ET39</strain>
    </source>
</reference>
<dbReference type="RefSeq" id="WP_289608414.1">
    <property type="nucleotide sequence ID" value="NZ_JAUDCG010000056.1"/>
</dbReference>